<dbReference type="PANTHER" id="PTHR24421:SF58">
    <property type="entry name" value="SIGNAL TRANSDUCTION HISTIDINE-PROTEIN KINASE_PHOSPHATASE UHPB"/>
    <property type="match status" value="1"/>
</dbReference>
<evidence type="ECO:0000256" key="5">
    <source>
        <dbReference type="ARBA" id="ARBA00023012"/>
    </source>
</evidence>
<dbReference type="EMBL" id="WMBQ01000001">
    <property type="protein sequence ID" value="MTD93894.1"/>
    <property type="molecule type" value="Genomic_DNA"/>
</dbReference>
<evidence type="ECO:0000313" key="9">
    <source>
        <dbReference type="Proteomes" id="UP000440694"/>
    </source>
</evidence>
<reference evidence="8 9" key="1">
    <citation type="submission" date="2019-11" db="EMBL/GenBank/DDBJ databases">
        <title>Identification of a novel strain.</title>
        <authorList>
            <person name="Xu Q."/>
            <person name="Wang G."/>
        </authorList>
    </citation>
    <scope>NUCLEOTIDE SEQUENCE [LARGE SCALE GENOMIC DNA]</scope>
    <source>
        <strain evidence="9">xq</strain>
    </source>
</reference>
<dbReference type="SMART" id="SM00304">
    <property type="entry name" value="HAMP"/>
    <property type="match status" value="1"/>
</dbReference>
<comment type="caution">
    <text evidence="8">The sequence shown here is derived from an EMBL/GenBank/DDBJ whole genome shotgun (WGS) entry which is preliminary data.</text>
</comment>
<dbReference type="Proteomes" id="UP000440694">
    <property type="component" value="Unassembled WGS sequence"/>
</dbReference>
<dbReference type="Pfam" id="PF07730">
    <property type="entry name" value="HisKA_3"/>
    <property type="match status" value="1"/>
</dbReference>
<keyword evidence="5" id="KW-0902">Two-component regulatory system</keyword>
<keyword evidence="4" id="KW-0418">Kinase</keyword>
<dbReference type="Pfam" id="PF02518">
    <property type="entry name" value="HATPase_c"/>
    <property type="match status" value="1"/>
</dbReference>
<evidence type="ECO:0000256" key="1">
    <source>
        <dbReference type="ARBA" id="ARBA00004370"/>
    </source>
</evidence>
<accession>A0A6I3KG53</accession>
<dbReference type="Gene3D" id="6.10.340.10">
    <property type="match status" value="1"/>
</dbReference>
<feature type="transmembrane region" description="Helical" evidence="6">
    <location>
        <begin position="32"/>
        <end position="51"/>
    </location>
</feature>
<dbReference type="GO" id="GO:0016020">
    <property type="term" value="C:membrane"/>
    <property type="evidence" value="ECO:0007669"/>
    <property type="project" value="UniProtKB-SubCell"/>
</dbReference>
<keyword evidence="6" id="KW-0812">Transmembrane</keyword>
<dbReference type="SMART" id="SM00387">
    <property type="entry name" value="HATPase_c"/>
    <property type="match status" value="1"/>
</dbReference>
<dbReference type="InterPro" id="IPR011712">
    <property type="entry name" value="Sig_transdc_His_kin_sub3_dim/P"/>
</dbReference>
<dbReference type="Pfam" id="PF00672">
    <property type="entry name" value="HAMP"/>
    <property type="match status" value="1"/>
</dbReference>
<dbReference type="PANTHER" id="PTHR24421">
    <property type="entry name" value="NITRATE/NITRITE SENSOR PROTEIN NARX-RELATED"/>
    <property type="match status" value="1"/>
</dbReference>
<dbReference type="Gene3D" id="3.30.565.10">
    <property type="entry name" value="Histidine kinase-like ATPase, C-terminal domain"/>
    <property type="match status" value="1"/>
</dbReference>
<dbReference type="PROSITE" id="PS50885">
    <property type="entry name" value="HAMP"/>
    <property type="match status" value="1"/>
</dbReference>
<evidence type="ECO:0000256" key="3">
    <source>
        <dbReference type="ARBA" id="ARBA00022679"/>
    </source>
</evidence>
<evidence type="ECO:0000313" key="8">
    <source>
        <dbReference type="EMBL" id="MTD93894.1"/>
    </source>
</evidence>
<evidence type="ECO:0000256" key="2">
    <source>
        <dbReference type="ARBA" id="ARBA00022553"/>
    </source>
</evidence>
<proteinExistence type="predicted"/>
<dbReference type="InterPro" id="IPR003660">
    <property type="entry name" value="HAMP_dom"/>
</dbReference>
<keyword evidence="2" id="KW-0597">Phosphoprotein</keyword>
<evidence type="ECO:0000259" key="7">
    <source>
        <dbReference type="PROSITE" id="PS50885"/>
    </source>
</evidence>
<evidence type="ECO:0000256" key="6">
    <source>
        <dbReference type="SAM" id="Phobius"/>
    </source>
</evidence>
<gene>
    <name evidence="8" type="ORF">GIW81_06040</name>
</gene>
<protein>
    <submittedName>
        <fullName evidence="8">HAMP domain-containing protein</fullName>
    </submittedName>
</protein>
<dbReference type="InterPro" id="IPR050482">
    <property type="entry name" value="Sensor_HK_TwoCompSys"/>
</dbReference>
<dbReference type="GO" id="GO:0046983">
    <property type="term" value="F:protein dimerization activity"/>
    <property type="evidence" value="ECO:0007669"/>
    <property type="project" value="InterPro"/>
</dbReference>
<sequence>MVRSLNREFSAPAADAWQIAGACMSIRFRLNALFIGLLSLALISFVLVMFVNAGPRIHAENDSIMRLAREFVETTIESLQGTTDPGARLEVLLEGLKDLRHVRIYRAGDPAAAQTAQQPAGGDAPAWLSEMAEPSPGVEIPVRVNGQDFGNLVIAPRADHEAEEIWESIETMTVVGGGLAIATVLLMSLLIGHLLKPIRTVGDALMTLDSGRYDVEVPEAGPPEIADICRKLNRLAATLESTISENRRLAERIISVQDEERKDLARELHDELGPYLFAIRAAVTALKTELKRGGNDLTKPLHTCDQLVERVEMIQRVNRRVLQKLRPMGLEEFGLKAKLKSLVALMQENHLEATINLDVADDLPPCDQTSNLTIYRVVQEGVTNAFKHANASIIDICVAPAGNQIAQSRHADLQRQVIRVSVSDDGRGLPDALKPSYGIAGMSERVQASGGEIRLTNRAGGGATLEAWIPVSAPELETGTSRQQSTALG</sequence>
<keyword evidence="3" id="KW-0808">Transferase</keyword>
<keyword evidence="9" id="KW-1185">Reference proteome</keyword>
<evidence type="ECO:0000256" key="4">
    <source>
        <dbReference type="ARBA" id="ARBA00022777"/>
    </source>
</evidence>
<keyword evidence="6" id="KW-0472">Membrane</keyword>
<dbReference type="CDD" id="cd06225">
    <property type="entry name" value="HAMP"/>
    <property type="match status" value="1"/>
</dbReference>
<feature type="domain" description="HAMP" evidence="7">
    <location>
        <begin position="192"/>
        <end position="244"/>
    </location>
</feature>
<dbReference type="AlphaFoldDB" id="A0A6I3KG53"/>
<keyword evidence="6" id="KW-1133">Transmembrane helix</keyword>
<dbReference type="SUPFAM" id="SSF55874">
    <property type="entry name" value="ATPase domain of HSP90 chaperone/DNA topoisomerase II/histidine kinase"/>
    <property type="match status" value="1"/>
</dbReference>
<dbReference type="CDD" id="cd16917">
    <property type="entry name" value="HATPase_UhpB-NarQ-NarX-like"/>
    <property type="match status" value="1"/>
</dbReference>
<name>A0A6I3KG53_9HYPH</name>
<dbReference type="InterPro" id="IPR003594">
    <property type="entry name" value="HATPase_dom"/>
</dbReference>
<dbReference type="Gene3D" id="1.20.5.1930">
    <property type="match status" value="1"/>
</dbReference>
<dbReference type="InterPro" id="IPR036890">
    <property type="entry name" value="HATPase_C_sf"/>
</dbReference>
<organism evidence="8 9">
    <name type="scientific">Hyphomicrobium album</name>
    <dbReference type="NCBI Taxonomy" id="2665159"/>
    <lineage>
        <taxon>Bacteria</taxon>
        <taxon>Pseudomonadati</taxon>
        <taxon>Pseudomonadota</taxon>
        <taxon>Alphaproteobacteria</taxon>
        <taxon>Hyphomicrobiales</taxon>
        <taxon>Hyphomicrobiaceae</taxon>
        <taxon>Hyphomicrobium</taxon>
    </lineage>
</organism>
<comment type="subcellular location">
    <subcellularLocation>
        <location evidence="1">Membrane</location>
    </subcellularLocation>
</comment>
<dbReference type="GO" id="GO:0000155">
    <property type="term" value="F:phosphorelay sensor kinase activity"/>
    <property type="evidence" value="ECO:0007669"/>
    <property type="project" value="InterPro"/>
</dbReference>